<protein>
    <submittedName>
        <fullName evidence="1">Uncharacterized protein</fullName>
    </submittedName>
</protein>
<organism evidence="1 2">
    <name type="scientific">Citrus sinensis</name>
    <name type="common">Sweet orange</name>
    <name type="synonym">Citrus aurantium var. sinensis</name>
    <dbReference type="NCBI Taxonomy" id="2711"/>
    <lineage>
        <taxon>Eukaryota</taxon>
        <taxon>Viridiplantae</taxon>
        <taxon>Streptophyta</taxon>
        <taxon>Embryophyta</taxon>
        <taxon>Tracheophyta</taxon>
        <taxon>Spermatophyta</taxon>
        <taxon>Magnoliopsida</taxon>
        <taxon>eudicotyledons</taxon>
        <taxon>Gunneridae</taxon>
        <taxon>Pentapetalae</taxon>
        <taxon>rosids</taxon>
        <taxon>malvids</taxon>
        <taxon>Sapindales</taxon>
        <taxon>Rutaceae</taxon>
        <taxon>Aurantioideae</taxon>
        <taxon>Citrus</taxon>
    </lineage>
</organism>
<dbReference type="Proteomes" id="UP000027120">
    <property type="component" value="Unassembled WGS sequence"/>
</dbReference>
<dbReference type="EMBL" id="KK784875">
    <property type="protein sequence ID" value="KDO82356.1"/>
    <property type="molecule type" value="Genomic_DNA"/>
</dbReference>
<accession>A0A067H468</accession>
<dbReference type="AlphaFoldDB" id="A0A067H468"/>
<evidence type="ECO:0000313" key="2">
    <source>
        <dbReference type="Proteomes" id="UP000027120"/>
    </source>
</evidence>
<sequence length="19" mass="2329">MPLYLLYTPFQKFPHSSKM</sequence>
<feature type="non-terminal residue" evidence="1">
    <location>
        <position position="19"/>
    </location>
</feature>
<name>A0A067H468_CITSI</name>
<evidence type="ECO:0000313" key="1">
    <source>
        <dbReference type="EMBL" id="KDO82356.1"/>
    </source>
</evidence>
<keyword evidence="2" id="KW-1185">Reference proteome</keyword>
<gene>
    <name evidence="1" type="ORF">CISIN_1g0372472mg</name>
</gene>
<reference evidence="1 2" key="1">
    <citation type="submission" date="2014-04" db="EMBL/GenBank/DDBJ databases">
        <authorList>
            <consortium name="International Citrus Genome Consortium"/>
            <person name="Gmitter F."/>
            <person name="Chen C."/>
            <person name="Farmerie W."/>
            <person name="Harkins T."/>
            <person name="Desany B."/>
            <person name="Mohiuddin M."/>
            <person name="Kodira C."/>
            <person name="Borodovsky M."/>
            <person name="Lomsadze A."/>
            <person name="Burns P."/>
            <person name="Jenkins J."/>
            <person name="Prochnik S."/>
            <person name="Shu S."/>
            <person name="Chapman J."/>
            <person name="Pitluck S."/>
            <person name="Schmutz J."/>
            <person name="Rokhsar D."/>
        </authorList>
    </citation>
    <scope>NUCLEOTIDE SEQUENCE</scope>
</reference>
<proteinExistence type="predicted"/>